<name>A0A251X9R1_9GAMM</name>
<dbReference type="GO" id="GO:0000155">
    <property type="term" value="F:phosphorelay sensor kinase activity"/>
    <property type="evidence" value="ECO:0007669"/>
    <property type="project" value="InterPro"/>
</dbReference>
<gene>
    <name evidence="24" type="ORF">TPSD3_04935</name>
</gene>
<dbReference type="FunFam" id="3.30.450.20:FF:000060">
    <property type="entry name" value="Sensor protein FixL"/>
    <property type="match status" value="1"/>
</dbReference>
<evidence type="ECO:0000256" key="18">
    <source>
        <dbReference type="PROSITE-ProRule" id="PRU00169"/>
    </source>
</evidence>
<evidence type="ECO:0000256" key="4">
    <source>
        <dbReference type="ARBA" id="ARBA00022475"/>
    </source>
</evidence>
<dbReference type="InterPro" id="IPR003594">
    <property type="entry name" value="HATPase_dom"/>
</dbReference>
<feature type="domain" description="Response regulatory" evidence="20">
    <location>
        <begin position="707"/>
        <end position="826"/>
    </location>
</feature>
<evidence type="ECO:0000256" key="9">
    <source>
        <dbReference type="ARBA" id="ARBA00022777"/>
    </source>
</evidence>
<keyword evidence="14" id="KW-0131">Cell cycle</keyword>
<dbReference type="PRINTS" id="PR00344">
    <property type="entry name" value="BCTRLSENSOR"/>
</dbReference>
<dbReference type="PROSITE" id="PS50113">
    <property type="entry name" value="PAC"/>
    <property type="match status" value="1"/>
</dbReference>
<dbReference type="PROSITE" id="PS50110">
    <property type="entry name" value="RESPONSE_REGULATORY"/>
    <property type="match status" value="1"/>
</dbReference>
<keyword evidence="4" id="KW-1003">Cell membrane</keyword>
<keyword evidence="7" id="KW-0812">Transmembrane</keyword>
<comment type="function">
    <text evidence="15">Putative oxygen sensor; modulates the activity of FixJ, a transcriptional activator of nitrogen fixation fixK gene. FixL probably acts as a kinase that phosphorylates FixJ.</text>
</comment>
<dbReference type="EMBL" id="MSLT01000007">
    <property type="protein sequence ID" value="OUD15042.1"/>
    <property type="molecule type" value="Genomic_DNA"/>
</dbReference>
<dbReference type="Pfam" id="PF00512">
    <property type="entry name" value="HisKA"/>
    <property type="match status" value="1"/>
</dbReference>
<dbReference type="InterPro" id="IPR004358">
    <property type="entry name" value="Sig_transdc_His_kin-like_C"/>
</dbReference>
<dbReference type="GO" id="GO:0006355">
    <property type="term" value="P:regulation of DNA-templated transcription"/>
    <property type="evidence" value="ECO:0007669"/>
    <property type="project" value="InterPro"/>
</dbReference>
<evidence type="ECO:0000256" key="3">
    <source>
        <dbReference type="ARBA" id="ARBA00012438"/>
    </source>
</evidence>
<dbReference type="InterPro" id="IPR036097">
    <property type="entry name" value="HisK_dim/P_sf"/>
</dbReference>
<dbReference type="PROSITE" id="PS50112">
    <property type="entry name" value="PAS"/>
    <property type="match status" value="3"/>
</dbReference>
<dbReference type="Pfam" id="PF08447">
    <property type="entry name" value="PAS_3"/>
    <property type="match status" value="1"/>
</dbReference>
<evidence type="ECO:0000259" key="20">
    <source>
        <dbReference type="PROSITE" id="PS50110"/>
    </source>
</evidence>
<dbReference type="InterPro" id="IPR036890">
    <property type="entry name" value="HATPase_C_sf"/>
</dbReference>
<dbReference type="CDD" id="cd00082">
    <property type="entry name" value="HisKA"/>
    <property type="match status" value="1"/>
</dbReference>
<dbReference type="InterPro" id="IPR001610">
    <property type="entry name" value="PAC"/>
</dbReference>
<dbReference type="CDD" id="cd17546">
    <property type="entry name" value="REC_hyHK_CKI1_RcsC-like"/>
    <property type="match status" value="1"/>
</dbReference>
<dbReference type="Gene3D" id="3.30.450.20">
    <property type="entry name" value="PAS domain"/>
    <property type="match status" value="3"/>
</dbReference>
<dbReference type="InterPro" id="IPR000014">
    <property type="entry name" value="PAS"/>
</dbReference>
<dbReference type="SUPFAM" id="SSF47226">
    <property type="entry name" value="Histidine-containing phosphotransfer domain, HPT domain"/>
    <property type="match status" value="1"/>
</dbReference>
<dbReference type="InterPro" id="IPR008207">
    <property type="entry name" value="Sig_transdc_His_kin_Hpt_dom"/>
</dbReference>
<sequence>MNSDNRQFHTLPHNLIQRLAWLEQRITDLAQENAQLRQQLLTGDAAHYQALINSMQEGLILQDRQGIILEANPSAARILGLELSELKNRSLSDFPWQVIEENGQSISAAHFPVQRALREGKPNSDTVLGFIRANQPILWLSINAQPLFYPNAKRPYAAFASFSDITVRKQMQLSLQQSEERFELAVRGSNDGLWDFNFKTGEIYFSPRWKQMLGFTDNELPNQHQTWLERIHPEEYNKVLATREAYLKRAIPNYEFVYRLRHREGHYLPILTRGIAVWDAAGMPCRMIGTHTDLSVLQEAQQELQQVRNVVLSREQQIQAMLDIAPDSIVVINDRGIIEGVNAATELLFGYSEQELMGKNVSLLMEQADAQYHDHYIARYVKTGKRQMNNQSRELSGRRCDGSRVPVLLSIGEFEVNGKKKFAAFINNISRQKQTEYELQQARDVAEAANQSKSRFLATMSHEVRTPLNGILGMAELLSEMPLTEVQRQYIDNIRISGHSLLAIINDVLDFSRLESNRLTLHNEEFKLKQLLENIAQVFRPLIEAKNLVFMTHFDFESDYTVQGDPQRLQQILNNLLNNALKFTYQGHIEFNVYLQVIETDHLQVLFEVKDTGIGIDEKSQAHLFQPFTQVDDSPSRRFGGSGLGLAICKRLVAIFEGKIGVESALMQGSRFWFSIPMSGRMVMRQKKVELSPVTEKKNLRFKTNVRILVAEDNLINQIFIQESLQRLGATVTVAETGIEALKMVKENTYDVILMDCHMPEMDGFTTVIKIREWEQAEQRQLIPIIALTANAMSGERERCLNIGMNDYLTKPVPRELLLRTLQHWLPDCSLIEEVSALTPPEEMAHKLGLTLNVNSGTKALPILDYSVLSQLREEIKINGVNRLIDLYLNELPNYFKQIEAAITSNNAEALYLAAHKFKGASKNLGVISVISRCEQLEQWARAGDLSPVPELFQLLLDSTDSVRETLLAEKTIT</sequence>
<dbReference type="Pfam" id="PF00072">
    <property type="entry name" value="Response_reg"/>
    <property type="match status" value="1"/>
</dbReference>
<dbReference type="PROSITE" id="PS50109">
    <property type="entry name" value="HIS_KIN"/>
    <property type="match status" value="1"/>
</dbReference>
<reference evidence="24 25" key="1">
    <citation type="submission" date="2016-12" db="EMBL/GenBank/DDBJ databases">
        <title>Thioflexothrix psekupsii D3 genome sequencing and assembly.</title>
        <authorList>
            <person name="Fomenkov A."/>
            <person name="Vincze T."/>
            <person name="Grabovich M."/>
            <person name="Anton B.P."/>
            <person name="Dubinina G."/>
            <person name="Orlova M."/>
            <person name="Belousova E."/>
            <person name="Roberts R.J."/>
        </authorList>
    </citation>
    <scope>NUCLEOTIDE SEQUENCE [LARGE SCALE GENOMIC DNA]</scope>
    <source>
        <strain evidence="24">D3</strain>
    </source>
</reference>
<comment type="subcellular location">
    <subcellularLocation>
        <location evidence="2">Cell membrane</location>
        <topology evidence="2">Multi-pass membrane protein</topology>
    </subcellularLocation>
</comment>
<dbReference type="Gene3D" id="1.20.120.160">
    <property type="entry name" value="HPT domain"/>
    <property type="match status" value="1"/>
</dbReference>
<protein>
    <recommendedName>
        <fullName evidence="16">Sensor protein FixL</fullName>
        <ecNumber evidence="3">2.7.13.3</ecNumber>
    </recommendedName>
</protein>
<evidence type="ECO:0000256" key="16">
    <source>
        <dbReference type="ARBA" id="ARBA00070616"/>
    </source>
</evidence>
<feature type="domain" description="HPt" evidence="23">
    <location>
        <begin position="877"/>
        <end position="970"/>
    </location>
</feature>
<dbReference type="SUPFAM" id="SSF55874">
    <property type="entry name" value="ATPase domain of HSP90 chaperone/DNA topoisomerase II/histidine kinase"/>
    <property type="match status" value="1"/>
</dbReference>
<dbReference type="GO" id="GO:0005524">
    <property type="term" value="F:ATP binding"/>
    <property type="evidence" value="ECO:0007669"/>
    <property type="project" value="UniProtKB-KW"/>
</dbReference>
<dbReference type="SMART" id="SM00086">
    <property type="entry name" value="PAC"/>
    <property type="match status" value="3"/>
</dbReference>
<dbReference type="Proteomes" id="UP000194798">
    <property type="component" value="Unassembled WGS sequence"/>
</dbReference>
<evidence type="ECO:0000259" key="21">
    <source>
        <dbReference type="PROSITE" id="PS50112"/>
    </source>
</evidence>
<dbReference type="GO" id="GO:0005886">
    <property type="term" value="C:plasma membrane"/>
    <property type="evidence" value="ECO:0007669"/>
    <property type="project" value="UniProtKB-SubCell"/>
</dbReference>
<dbReference type="SMART" id="SM00091">
    <property type="entry name" value="PAS"/>
    <property type="match status" value="3"/>
</dbReference>
<dbReference type="CDD" id="cd00088">
    <property type="entry name" value="HPT"/>
    <property type="match status" value="1"/>
</dbReference>
<accession>A0A251X9R1</accession>
<dbReference type="Pfam" id="PF13426">
    <property type="entry name" value="PAS_9"/>
    <property type="match status" value="1"/>
</dbReference>
<dbReference type="Pfam" id="PF01627">
    <property type="entry name" value="Hpt"/>
    <property type="match status" value="1"/>
</dbReference>
<dbReference type="FunFam" id="1.10.287.130:FF:000038">
    <property type="entry name" value="Sensory transduction histidine kinase"/>
    <property type="match status" value="1"/>
</dbReference>
<dbReference type="NCBIfam" id="TIGR00229">
    <property type="entry name" value="sensory_box"/>
    <property type="match status" value="3"/>
</dbReference>
<dbReference type="AlphaFoldDB" id="A0A251X9R1"/>
<dbReference type="Gene3D" id="3.40.50.2300">
    <property type="match status" value="1"/>
</dbReference>
<evidence type="ECO:0000259" key="22">
    <source>
        <dbReference type="PROSITE" id="PS50113"/>
    </source>
</evidence>
<dbReference type="InterPro" id="IPR036641">
    <property type="entry name" value="HPT_dom_sf"/>
</dbReference>
<evidence type="ECO:0000256" key="17">
    <source>
        <dbReference type="PROSITE-ProRule" id="PRU00110"/>
    </source>
</evidence>
<feature type="domain" description="PAS" evidence="21">
    <location>
        <begin position="178"/>
        <end position="254"/>
    </location>
</feature>
<evidence type="ECO:0000256" key="11">
    <source>
        <dbReference type="ARBA" id="ARBA00022989"/>
    </source>
</evidence>
<evidence type="ECO:0000256" key="14">
    <source>
        <dbReference type="ARBA" id="ARBA00023306"/>
    </source>
</evidence>
<evidence type="ECO:0000313" key="24">
    <source>
        <dbReference type="EMBL" id="OUD15042.1"/>
    </source>
</evidence>
<dbReference type="Gene3D" id="1.10.287.130">
    <property type="match status" value="1"/>
</dbReference>
<dbReference type="InterPro" id="IPR001789">
    <property type="entry name" value="Sig_transdc_resp-reg_receiver"/>
</dbReference>
<keyword evidence="8" id="KW-0547">Nucleotide-binding</keyword>
<feature type="modified residue" description="4-aspartylphosphate" evidence="18">
    <location>
        <position position="756"/>
    </location>
</feature>
<feature type="domain" description="PAS" evidence="21">
    <location>
        <begin position="44"/>
        <end position="120"/>
    </location>
</feature>
<dbReference type="EC" id="2.7.13.3" evidence="3"/>
<dbReference type="RefSeq" id="WP_086487481.1">
    <property type="nucleotide sequence ID" value="NZ_MSLT01000007.1"/>
</dbReference>
<keyword evidence="10" id="KW-0067">ATP-binding</keyword>
<dbReference type="SUPFAM" id="SSF52172">
    <property type="entry name" value="CheY-like"/>
    <property type="match status" value="1"/>
</dbReference>
<dbReference type="InterPro" id="IPR000700">
    <property type="entry name" value="PAS-assoc_C"/>
</dbReference>
<dbReference type="Gene3D" id="3.30.565.10">
    <property type="entry name" value="Histidine kinase-like ATPase, C-terminal domain"/>
    <property type="match status" value="1"/>
</dbReference>
<evidence type="ECO:0000256" key="8">
    <source>
        <dbReference type="ARBA" id="ARBA00022741"/>
    </source>
</evidence>
<feature type="domain" description="PAC" evidence="22">
    <location>
        <begin position="254"/>
        <end position="306"/>
    </location>
</feature>
<dbReference type="InterPro" id="IPR013767">
    <property type="entry name" value="PAS_fold"/>
</dbReference>
<keyword evidence="12" id="KW-0902">Two-component regulatory system</keyword>
<evidence type="ECO:0000256" key="12">
    <source>
        <dbReference type="ARBA" id="ARBA00023012"/>
    </source>
</evidence>
<keyword evidence="5 18" id="KW-0597">Phosphoprotein</keyword>
<dbReference type="PROSITE" id="PS50894">
    <property type="entry name" value="HPT"/>
    <property type="match status" value="1"/>
</dbReference>
<dbReference type="PANTHER" id="PTHR45339">
    <property type="entry name" value="HYBRID SIGNAL TRANSDUCTION HISTIDINE KINASE J"/>
    <property type="match status" value="1"/>
</dbReference>
<evidence type="ECO:0000259" key="23">
    <source>
        <dbReference type="PROSITE" id="PS50894"/>
    </source>
</evidence>
<dbReference type="SMART" id="SM00387">
    <property type="entry name" value="HATPase_c"/>
    <property type="match status" value="1"/>
</dbReference>
<dbReference type="Pfam" id="PF00989">
    <property type="entry name" value="PAS"/>
    <property type="match status" value="1"/>
</dbReference>
<dbReference type="InterPro" id="IPR003661">
    <property type="entry name" value="HisK_dim/P_dom"/>
</dbReference>
<evidence type="ECO:0000256" key="10">
    <source>
        <dbReference type="ARBA" id="ARBA00022840"/>
    </source>
</evidence>
<evidence type="ECO:0000256" key="1">
    <source>
        <dbReference type="ARBA" id="ARBA00000085"/>
    </source>
</evidence>
<evidence type="ECO:0000256" key="13">
    <source>
        <dbReference type="ARBA" id="ARBA00023136"/>
    </source>
</evidence>
<evidence type="ECO:0000256" key="15">
    <source>
        <dbReference type="ARBA" id="ARBA00059827"/>
    </source>
</evidence>
<keyword evidence="6" id="KW-0808">Transferase</keyword>
<organism evidence="24 25">
    <name type="scientific">Thioflexithrix psekupsensis</name>
    <dbReference type="NCBI Taxonomy" id="1570016"/>
    <lineage>
        <taxon>Bacteria</taxon>
        <taxon>Pseudomonadati</taxon>
        <taxon>Pseudomonadota</taxon>
        <taxon>Gammaproteobacteria</taxon>
        <taxon>Thiotrichales</taxon>
        <taxon>Thioflexithrix</taxon>
    </lineage>
</organism>
<keyword evidence="13" id="KW-0472">Membrane</keyword>
<evidence type="ECO:0000256" key="5">
    <source>
        <dbReference type="ARBA" id="ARBA00022553"/>
    </source>
</evidence>
<dbReference type="FunFam" id="3.30.565.10:FF:000010">
    <property type="entry name" value="Sensor histidine kinase RcsC"/>
    <property type="match status" value="1"/>
</dbReference>
<feature type="modified residue" description="Phosphohistidine" evidence="17">
    <location>
        <position position="916"/>
    </location>
</feature>
<evidence type="ECO:0000256" key="2">
    <source>
        <dbReference type="ARBA" id="ARBA00004651"/>
    </source>
</evidence>
<dbReference type="OrthoDB" id="9792854at2"/>
<dbReference type="CDD" id="cd16922">
    <property type="entry name" value="HATPase_EvgS-ArcB-TorS-like"/>
    <property type="match status" value="1"/>
</dbReference>
<keyword evidence="11" id="KW-1133">Transmembrane helix</keyword>
<evidence type="ECO:0000259" key="19">
    <source>
        <dbReference type="PROSITE" id="PS50109"/>
    </source>
</evidence>
<dbReference type="PANTHER" id="PTHR45339:SF1">
    <property type="entry name" value="HYBRID SIGNAL TRANSDUCTION HISTIDINE KINASE J"/>
    <property type="match status" value="1"/>
</dbReference>
<dbReference type="InterPro" id="IPR035965">
    <property type="entry name" value="PAS-like_dom_sf"/>
</dbReference>
<proteinExistence type="predicted"/>
<dbReference type="InterPro" id="IPR005467">
    <property type="entry name" value="His_kinase_dom"/>
</dbReference>
<comment type="caution">
    <text evidence="24">The sequence shown here is derived from an EMBL/GenBank/DDBJ whole genome shotgun (WGS) entry which is preliminary data.</text>
</comment>
<feature type="domain" description="PAS" evidence="21">
    <location>
        <begin position="314"/>
        <end position="384"/>
    </location>
</feature>
<dbReference type="InterPro" id="IPR011006">
    <property type="entry name" value="CheY-like_superfamily"/>
</dbReference>
<keyword evidence="25" id="KW-1185">Reference proteome</keyword>
<dbReference type="SUPFAM" id="SSF55785">
    <property type="entry name" value="PYP-like sensor domain (PAS domain)"/>
    <property type="match status" value="3"/>
</dbReference>
<dbReference type="Pfam" id="PF02518">
    <property type="entry name" value="HATPase_c"/>
    <property type="match status" value="1"/>
</dbReference>
<feature type="domain" description="Histidine kinase" evidence="19">
    <location>
        <begin position="459"/>
        <end position="680"/>
    </location>
</feature>
<evidence type="ECO:0000313" key="25">
    <source>
        <dbReference type="Proteomes" id="UP000194798"/>
    </source>
</evidence>
<evidence type="ECO:0000256" key="7">
    <source>
        <dbReference type="ARBA" id="ARBA00022692"/>
    </source>
</evidence>
<keyword evidence="9" id="KW-0418">Kinase</keyword>
<dbReference type="SMART" id="SM00388">
    <property type="entry name" value="HisKA"/>
    <property type="match status" value="1"/>
</dbReference>
<evidence type="ECO:0000256" key="6">
    <source>
        <dbReference type="ARBA" id="ARBA00022679"/>
    </source>
</evidence>
<comment type="catalytic activity">
    <reaction evidence="1">
        <text>ATP + protein L-histidine = ADP + protein N-phospho-L-histidine.</text>
        <dbReference type="EC" id="2.7.13.3"/>
    </reaction>
</comment>
<dbReference type="CDD" id="cd00130">
    <property type="entry name" value="PAS"/>
    <property type="match status" value="3"/>
</dbReference>
<dbReference type="SMART" id="SM00448">
    <property type="entry name" value="REC"/>
    <property type="match status" value="1"/>
</dbReference>
<dbReference type="InterPro" id="IPR013655">
    <property type="entry name" value="PAS_fold_3"/>
</dbReference>
<dbReference type="SUPFAM" id="SSF47384">
    <property type="entry name" value="Homodimeric domain of signal transducing histidine kinase"/>
    <property type="match status" value="1"/>
</dbReference>